<feature type="compositionally biased region" description="Pro residues" evidence="11">
    <location>
        <begin position="619"/>
        <end position="629"/>
    </location>
</feature>
<evidence type="ECO:0000256" key="6">
    <source>
        <dbReference type="ARBA" id="ARBA00022927"/>
    </source>
</evidence>
<feature type="compositionally biased region" description="Low complexity" evidence="11">
    <location>
        <begin position="729"/>
        <end position="741"/>
    </location>
</feature>
<evidence type="ECO:0000256" key="2">
    <source>
        <dbReference type="ARBA" id="ARBA00005927"/>
    </source>
</evidence>
<name>A0AAN8E8V2_9EURO</name>
<feature type="compositionally biased region" description="Polar residues" evidence="11">
    <location>
        <begin position="695"/>
        <end position="714"/>
    </location>
</feature>
<feature type="compositionally biased region" description="Low complexity" evidence="11">
    <location>
        <begin position="585"/>
        <end position="594"/>
    </location>
</feature>
<feature type="compositionally biased region" description="Polar residues" evidence="11">
    <location>
        <begin position="1299"/>
        <end position="1314"/>
    </location>
</feature>
<keyword evidence="6 10" id="KW-0653">Protein transport</keyword>
<evidence type="ECO:0000256" key="7">
    <source>
        <dbReference type="ARBA" id="ARBA00023006"/>
    </source>
</evidence>
<feature type="compositionally biased region" description="Basic and acidic residues" evidence="11">
    <location>
        <begin position="1631"/>
        <end position="1647"/>
    </location>
</feature>
<feature type="domain" description="Sec16 N-terminal" evidence="14">
    <location>
        <begin position="165"/>
        <end position="360"/>
    </location>
</feature>
<comment type="similarity">
    <text evidence="2 10">Belongs to the SEC16 family.</text>
</comment>
<feature type="compositionally biased region" description="Acidic residues" evidence="11">
    <location>
        <begin position="315"/>
        <end position="328"/>
    </location>
</feature>
<organism evidence="15 16">
    <name type="scientific">Knufia fluminis</name>
    <dbReference type="NCBI Taxonomy" id="191047"/>
    <lineage>
        <taxon>Eukaryota</taxon>
        <taxon>Fungi</taxon>
        <taxon>Dikarya</taxon>
        <taxon>Ascomycota</taxon>
        <taxon>Pezizomycotina</taxon>
        <taxon>Eurotiomycetes</taxon>
        <taxon>Chaetothyriomycetidae</taxon>
        <taxon>Chaetothyriales</taxon>
        <taxon>Trichomeriaceae</taxon>
        <taxon>Knufia</taxon>
    </lineage>
</organism>
<dbReference type="PANTHER" id="PTHR13402:SF6">
    <property type="entry name" value="SECRETORY 16, ISOFORM I"/>
    <property type="match status" value="1"/>
</dbReference>
<dbReference type="GO" id="GO:0005789">
    <property type="term" value="C:endoplasmic reticulum membrane"/>
    <property type="evidence" value="ECO:0007669"/>
    <property type="project" value="UniProtKB-SubCell"/>
</dbReference>
<keyword evidence="7 10" id="KW-0072">Autophagy</keyword>
<dbReference type="FunFam" id="1.25.40.1030:FF:000008">
    <property type="entry name" value="Protein transport protein sec16"/>
    <property type="match status" value="1"/>
</dbReference>
<dbReference type="Pfam" id="PF12932">
    <property type="entry name" value="Sec16"/>
    <property type="match status" value="1"/>
</dbReference>
<evidence type="ECO:0000256" key="9">
    <source>
        <dbReference type="ARBA" id="ARBA00024687"/>
    </source>
</evidence>
<feature type="compositionally biased region" description="Polar residues" evidence="11">
    <location>
        <begin position="1706"/>
        <end position="1716"/>
    </location>
</feature>
<dbReference type="Pfam" id="PF12931">
    <property type="entry name" value="TPR_Sec16"/>
    <property type="match status" value="1"/>
</dbReference>
<feature type="compositionally biased region" description="Polar residues" evidence="11">
    <location>
        <begin position="759"/>
        <end position="773"/>
    </location>
</feature>
<dbReference type="EMBL" id="JAKLMC020000060">
    <property type="protein sequence ID" value="KAK5947890.1"/>
    <property type="molecule type" value="Genomic_DNA"/>
</dbReference>
<evidence type="ECO:0000256" key="3">
    <source>
        <dbReference type="ARBA" id="ARBA00022448"/>
    </source>
</evidence>
<sequence length="1813" mass="194247">MDFSNFSHDGEEGFLTEQKESHWQPALRPNEDEVDQIPQPDTSMDDDTTAQSSQSRHFSHETDDSEEQQAQGGLDPAWGIKRTDTARLLDGVHRSASFPAPEPQQSTPSARLVRQSHVLKSSIVEEPAHSFSQTKPNAEDEQEILHSAHHAESPLRQEEQSLAQPDQISSRFEEGLPLISADQEPEPQTEQEHEQEQPPTVPAFNADEDDAANDFFSQVKDESHLGTETRPAFERKETADVLTGLGMQTAAPDSPPPTQRTTQPEPAKEKDFAAAFGDDFAEDTDLAAAFAQNQDPEDDPWKAVLEDDDGFLVEDADDLLPDSDEEIDSAPAPLPTRPAQPAAPAQRAPNYARSHSSYAPHQPTTSELTGFGPTTQHAGLPRQMQNPMNAFQSSQQRPNITNRAESFVDQSKGGYKSPYDLPMDLAPKKRVQAQRAAPPVNTVPPPPRTSSMNAEKQLQSPFSPSAPTFNQTATASPAALPPGPPIDRSGSVPVQSAQTASNRATFGFFEELPIVPRVRPAASARTPSVQTPAGPPRQSSMSNTGIVASPPQIQQPPPTQQQDPYAQFNLQQPAKLDPYAHVSLQPTQPAQAPLAPAPPAMPSRYSPAPPGLQNGIRPSPSPRYSPAPPSQAVGPRYSPAPPPQQANGNNRYASQPVPGTNLPFQPRTSSPLAQNRKSVDDSVEQAQQPRPYLQHTASSSLPYNPPMNSLSPPQATDPVKQPIVPPRRPQTQSPSRQMTRPGVPPRIAPPPNRPASAFGQLSPTRTRPPQNVLSPPRMIPQRPPVEELDYIQPTDGTEHDPLQRFKGAPVFRFGFGGTVVTSFPLRTPRYSTASRPQIKASPGEVKTRKFDSILNPTEHVSKFPGPLKGKAKKKDVLTWLSTAIGAFQNGMMSTPSKRLEEKLCLWKIVQILVESDGNLESPQSVQKASAILMPDVYALDDAAPTPYRMEDAPSSIYRPESFTAKSEAVDPVAIEKLRKTLLKGKREDAVWQAVDNRLWSHALLLASTLDKSVWKSVIAEFVKQEVKTMGSNADSLCALYEVLGGNTEESIDQLVPPSARAGLQMVSRVEASGPTRNALDGLDRWKETLCLILNNRSGDDQRALITLARLLTDYGRIEAAHICYLFARPLFGGADDPTAMVVLLGADHRNHPSSFHLDTDSVMLTEAYEFAVSTLAPGATGLQIPHLSVYKLQRARELTDAGMKTEAQAYCDVLEAGLKSSTKNSLYYNRTYQAELQDLSNRVRQIPVQSASWIAKPSIEKVSGSLLSKFSSFVTGEDSDAESKGSARDAAEAGPFANVSGSPTLSRNTSQTDLYGSYPAATQMTPAPAPTAAGSRYAPNGMNSARSSSEMARGRSSLDYQRSPPSSSHGIDPSRNIYAPVMQPQQNAYSPNMMSPPSTGYQANPYQPSPEAPMPSVAEESYPPTHTNAYAPHNNPYRNNMPQADTNGISSPPVQPAFGGYTPDIPQQSQFTPAPTEPTPSSTFEPSTSTSAFEPPSNDTGYGGYAPPESTGYQPYVPDADSDDEKPKPKKSFMNDDTGDFSRPSNTSAPAQPQAQDEAARKKANDAAAEAAFRAAAEADAADAKSASQKKTGSGSWGFGLGGLFGSKKNESLDAQSSKSNSADKKVHRVHLGESKMKLYYDKEKGKWINPDNPDAAEKKAAPPPPRSSSGSVPPMSMGPPRSVSMGSALSHSQSMPGMPALPGSRSGTPLSQAVDTGSEGGDSRPGTGHGPAPPPGIAATLPPGTAQSLGLGSGAATPGAGSGPPSRPASALSNASGLDDLLGPPSGGARKGGRTASGARGKKGRYVDVMAK</sequence>
<feature type="compositionally biased region" description="Polar residues" evidence="11">
    <location>
        <begin position="1436"/>
        <end position="1452"/>
    </location>
</feature>
<dbReference type="GO" id="GO:0015031">
    <property type="term" value="P:protein transport"/>
    <property type="evidence" value="ECO:0007669"/>
    <property type="project" value="UniProtKB-KW"/>
</dbReference>
<evidence type="ECO:0000256" key="4">
    <source>
        <dbReference type="ARBA" id="ARBA00022824"/>
    </source>
</evidence>
<comment type="caution">
    <text evidence="15">The sequence shown here is derived from an EMBL/GenBank/DDBJ whole genome shotgun (WGS) entry which is preliminary data.</text>
</comment>
<protein>
    <recommendedName>
        <fullName evidence="10">Protein transport protein sec16</fullName>
    </recommendedName>
</protein>
<feature type="compositionally biased region" description="Low complexity" evidence="11">
    <location>
        <begin position="1769"/>
        <end position="1785"/>
    </location>
</feature>
<feature type="compositionally biased region" description="Polar residues" evidence="11">
    <location>
        <begin position="1358"/>
        <end position="1369"/>
    </location>
</feature>
<accession>A0AAN8E8V2</accession>
<keyword evidence="3 10" id="KW-0813">Transport</keyword>
<keyword evidence="5 10" id="KW-0931">ER-Golgi transport</keyword>
<comment type="subcellular location">
    <subcellularLocation>
        <location evidence="1">Endoplasmic reticulum membrane</location>
        <topology evidence="1">Peripheral membrane protein</topology>
        <orientation evidence="1">Cytoplasmic side</orientation>
    </subcellularLocation>
</comment>
<evidence type="ECO:0000256" key="10">
    <source>
        <dbReference type="RuleBase" id="RU364101"/>
    </source>
</evidence>
<evidence type="ECO:0000256" key="1">
    <source>
        <dbReference type="ARBA" id="ARBA00004397"/>
    </source>
</evidence>
<feature type="compositionally biased region" description="Gly residues" evidence="11">
    <location>
        <begin position="1595"/>
        <end position="1605"/>
    </location>
</feature>
<feature type="compositionally biased region" description="Low complexity" evidence="11">
    <location>
        <begin position="1319"/>
        <end position="1333"/>
    </location>
</feature>
<feature type="compositionally biased region" description="Polar residues" evidence="11">
    <location>
        <begin position="662"/>
        <end position="676"/>
    </location>
</feature>
<evidence type="ECO:0000256" key="8">
    <source>
        <dbReference type="ARBA" id="ARBA00023136"/>
    </source>
</evidence>
<dbReference type="InterPro" id="IPR024468">
    <property type="entry name" value="Sec16_N"/>
</dbReference>
<keyword evidence="4 10" id="KW-0256">Endoplasmic reticulum</keyword>
<dbReference type="GO" id="GO:0070971">
    <property type="term" value="C:endoplasmic reticulum exit site"/>
    <property type="evidence" value="ECO:0007669"/>
    <property type="project" value="UniProtKB-ARBA"/>
</dbReference>
<feature type="compositionally biased region" description="Low complexity" evidence="11">
    <location>
        <begin position="1471"/>
        <end position="1494"/>
    </location>
</feature>
<feature type="compositionally biased region" description="Low complexity" evidence="11">
    <location>
        <begin position="1668"/>
        <end position="1688"/>
    </location>
</feature>
<feature type="compositionally biased region" description="Polar residues" evidence="11">
    <location>
        <begin position="1383"/>
        <end position="1406"/>
    </location>
</feature>
<dbReference type="GO" id="GO:0012507">
    <property type="term" value="C:ER to Golgi transport vesicle membrane"/>
    <property type="evidence" value="ECO:0007669"/>
    <property type="project" value="TreeGrafter"/>
</dbReference>
<feature type="compositionally biased region" description="Polar residues" evidence="11">
    <location>
        <begin position="160"/>
        <end position="170"/>
    </location>
</feature>
<evidence type="ECO:0000256" key="5">
    <source>
        <dbReference type="ARBA" id="ARBA00022892"/>
    </source>
</evidence>
<feature type="compositionally biased region" description="Polar residues" evidence="11">
    <location>
        <begin position="452"/>
        <end position="475"/>
    </location>
</feature>
<dbReference type="GO" id="GO:0007030">
    <property type="term" value="P:Golgi organization"/>
    <property type="evidence" value="ECO:0007669"/>
    <property type="project" value="TreeGrafter"/>
</dbReference>
<dbReference type="CDD" id="cd09233">
    <property type="entry name" value="ACE1-Sec16-like"/>
    <property type="match status" value="1"/>
</dbReference>
<feature type="region of interest" description="Disordered" evidence="11">
    <location>
        <begin position="315"/>
        <end position="499"/>
    </location>
</feature>
<feature type="compositionally biased region" description="Basic and acidic residues" evidence="11">
    <location>
        <begin position="81"/>
        <end position="93"/>
    </location>
</feature>
<dbReference type="Proteomes" id="UP001316803">
    <property type="component" value="Unassembled WGS sequence"/>
</dbReference>
<dbReference type="Pfam" id="PF12935">
    <property type="entry name" value="Sec16_N"/>
    <property type="match status" value="1"/>
</dbReference>
<evidence type="ECO:0000259" key="13">
    <source>
        <dbReference type="Pfam" id="PF12932"/>
    </source>
</evidence>
<feature type="region of interest" description="Disordered" evidence="11">
    <location>
        <begin position="519"/>
        <end position="782"/>
    </location>
</feature>
<dbReference type="GO" id="GO:0006914">
    <property type="term" value="P:autophagy"/>
    <property type="evidence" value="ECO:0007669"/>
    <property type="project" value="UniProtKB-KW"/>
</dbReference>
<feature type="compositionally biased region" description="Low complexity" evidence="11">
    <location>
        <begin position="339"/>
        <end position="349"/>
    </location>
</feature>
<evidence type="ECO:0000256" key="11">
    <source>
        <dbReference type="SAM" id="MobiDB-lite"/>
    </source>
</evidence>
<evidence type="ECO:0000313" key="16">
    <source>
        <dbReference type="Proteomes" id="UP001316803"/>
    </source>
</evidence>
<feature type="domain" description="Sec16 Sec23-binding" evidence="12">
    <location>
        <begin position="977"/>
        <end position="1277"/>
    </location>
</feature>
<feature type="compositionally biased region" description="Basic and acidic residues" evidence="11">
    <location>
        <begin position="219"/>
        <end position="239"/>
    </location>
</feature>
<dbReference type="InterPro" id="IPR024298">
    <property type="entry name" value="Sec16_Sec23-bd"/>
</dbReference>
<proteinExistence type="inferred from homology"/>
<feature type="region of interest" description="Disordered" evidence="11">
    <location>
        <begin position="1277"/>
        <end position="1813"/>
    </location>
</feature>
<feature type="compositionally biased region" description="Polar residues" evidence="11">
    <location>
        <begin position="353"/>
        <end position="404"/>
    </location>
</feature>
<feature type="compositionally biased region" description="Low complexity" evidence="11">
    <location>
        <begin position="1566"/>
        <end position="1587"/>
    </location>
</feature>
<feature type="compositionally biased region" description="Basic and acidic residues" evidence="11">
    <location>
        <begin position="1281"/>
        <end position="1291"/>
    </location>
</feature>
<dbReference type="InterPro" id="IPR024340">
    <property type="entry name" value="Sec16_CCD"/>
</dbReference>
<feature type="compositionally biased region" description="Polar residues" evidence="11">
    <location>
        <begin position="525"/>
        <end position="546"/>
    </location>
</feature>
<feature type="compositionally biased region" description="Polar residues" evidence="11">
    <location>
        <begin position="1341"/>
        <end position="1350"/>
    </location>
</feature>
<keyword evidence="16" id="KW-1185">Reference proteome</keyword>
<dbReference type="GO" id="GO:0070973">
    <property type="term" value="P:protein localization to endoplasmic reticulum exit site"/>
    <property type="evidence" value="ECO:0007669"/>
    <property type="project" value="TreeGrafter"/>
</dbReference>
<feature type="region of interest" description="Disordered" evidence="11">
    <location>
        <begin position="1"/>
        <end position="271"/>
    </location>
</feature>
<gene>
    <name evidence="15" type="primary">SEC16</name>
    <name evidence="15" type="ORF">OHC33_011097</name>
</gene>
<feature type="compositionally biased region" description="Low complexity" evidence="11">
    <location>
        <begin position="1738"/>
        <end position="1760"/>
    </location>
</feature>
<keyword evidence="8 10" id="KW-0472">Membrane</keyword>
<feature type="compositionally biased region" description="Pro residues" evidence="11">
    <location>
        <begin position="742"/>
        <end position="753"/>
    </location>
</feature>
<feature type="domain" description="Sec16 central conserved" evidence="13">
    <location>
        <begin position="808"/>
        <end position="917"/>
    </location>
</feature>
<feature type="compositionally biased region" description="Basic and acidic residues" evidence="11">
    <location>
        <begin position="143"/>
        <end position="159"/>
    </location>
</feature>
<dbReference type="GO" id="GO:0016192">
    <property type="term" value="P:vesicle-mediated transport"/>
    <property type="evidence" value="ECO:0007669"/>
    <property type="project" value="UniProtKB-KW"/>
</dbReference>
<evidence type="ECO:0000259" key="12">
    <source>
        <dbReference type="Pfam" id="PF12931"/>
    </source>
</evidence>
<dbReference type="PANTHER" id="PTHR13402">
    <property type="entry name" value="RGPR-RELATED"/>
    <property type="match status" value="1"/>
</dbReference>
<evidence type="ECO:0000259" key="14">
    <source>
        <dbReference type="Pfam" id="PF12935"/>
    </source>
</evidence>
<evidence type="ECO:0000313" key="15">
    <source>
        <dbReference type="EMBL" id="KAK5947890.1"/>
    </source>
</evidence>
<comment type="function">
    <text evidence="9 10">Involved in the initiation of assembly of the COPII coat required for the formation of transport vesicles from the endoplasmic reticulum (ER) and the selection of cargo molecules. Also involved in autophagy.</text>
</comment>
<reference evidence="15 16" key="1">
    <citation type="submission" date="2022-12" db="EMBL/GenBank/DDBJ databases">
        <title>Genomic features and morphological characterization of a novel Knufia sp. strain isolated from spacecraft assembly facility.</title>
        <authorList>
            <person name="Teixeira M."/>
            <person name="Chander A.M."/>
            <person name="Stajich J.E."/>
            <person name="Venkateswaran K."/>
        </authorList>
    </citation>
    <scope>NUCLEOTIDE SEQUENCE [LARGE SCALE GENOMIC DNA]</scope>
    <source>
        <strain evidence="15 16">FJI-L2-BK-P2</strain>
    </source>
</reference>
<dbReference type="Gene3D" id="1.25.40.1030">
    <property type="match status" value="1"/>
</dbReference>